<evidence type="ECO:0000313" key="3">
    <source>
        <dbReference type="Proteomes" id="UP000314986"/>
    </source>
</evidence>
<dbReference type="PANTHER" id="PTHR16275:SF8">
    <property type="entry name" value="COILED-COIL DOMAIN-CONTAINING PROTEIN 40"/>
    <property type="match status" value="1"/>
</dbReference>
<feature type="coiled-coil region" evidence="1">
    <location>
        <begin position="585"/>
        <end position="619"/>
    </location>
</feature>
<keyword evidence="1" id="KW-0175">Coiled coil</keyword>
<dbReference type="GO" id="GO:0060287">
    <property type="term" value="P:epithelial cilium movement involved in determination of left/right asymmetry"/>
    <property type="evidence" value="ECO:0007669"/>
    <property type="project" value="TreeGrafter"/>
</dbReference>
<dbReference type="InParanoid" id="A0A4W3JTE2"/>
<evidence type="ECO:0000313" key="2">
    <source>
        <dbReference type="Ensembl" id="ENSCMIP00000046032.1"/>
    </source>
</evidence>
<proteinExistence type="predicted"/>
<dbReference type="Ensembl" id="ENSCMIT00000046688.1">
    <property type="protein sequence ID" value="ENSCMIP00000046032.1"/>
    <property type="gene ID" value="ENSCMIG00000018956.1"/>
</dbReference>
<dbReference type="GeneTree" id="ENSGT00440000035688"/>
<dbReference type="Pfam" id="PF08647">
    <property type="entry name" value="BRE1"/>
    <property type="match status" value="1"/>
</dbReference>
<feature type="coiled-coil region" evidence="1">
    <location>
        <begin position="462"/>
        <end position="559"/>
    </location>
</feature>
<reference evidence="2" key="5">
    <citation type="submission" date="2025-09" db="UniProtKB">
        <authorList>
            <consortium name="Ensembl"/>
        </authorList>
    </citation>
    <scope>IDENTIFICATION</scope>
</reference>
<dbReference type="GO" id="GO:0035082">
    <property type="term" value="P:axoneme assembly"/>
    <property type="evidence" value="ECO:0007669"/>
    <property type="project" value="InterPro"/>
</dbReference>
<dbReference type="Proteomes" id="UP000314986">
    <property type="component" value="Unassembled WGS sequence"/>
</dbReference>
<keyword evidence="3" id="KW-1185">Reference proteome</keyword>
<dbReference type="InterPro" id="IPR037386">
    <property type="entry name" value="CCDC40"/>
</dbReference>
<organism evidence="2 3">
    <name type="scientific">Callorhinchus milii</name>
    <name type="common">Ghost shark</name>
    <dbReference type="NCBI Taxonomy" id="7868"/>
    <lineage>
        <taxon>Eukaryota</taxon>
        <taxon>Metazoa</taxon>
        <taxon>Chordata</taxon>
        <taxon>Craniata</taxon>
        <taxon>Vertebrata</taxon>
        <taxon>Chondrichthyes</taxon>
        <taxon>Holocephali</taxon>
        <taxon>Chimaeriformes</taxon>
        <taxon>Callorhinchidae</taxon>
        <taxon>Callorhinchus</taxon>
    </lineage>
</organism>
<dbReference type="GO" id="GO:0005929">
    <property type="term" value="C:cilium"/>
    <property type="evidence" value="ECO:0007669"/>
    <property type="project" value="TreeGrafter"/>
</dbReference>
<sequence length="631" mass="74673">MQPLMKRFQTALKTHLLKQADKLTLEVRELDWDMKKQTTEREDTGVILYGVQQNLAQRQMELEKNHNRFSQISTKRRQTEEYLGNVRKLYQQRQAKMNSERLKVSQLQTDVENLAMRLYYMESLKQDVQSDIMVMKRAAEKLDSEKAQAAKLKQKQDMFVDRLVSQMDRLREQIALYEAQCTAQREETKAARGTVGEAVMEIEAIDLEKKQLLHHWRSSLMGMQQRDETYSAMQDAASESKHQSETLRTEIEAYKNFITKEEEKNELLTVVLNRLVNDINMTKKLMAQNMAKQEGIKNEYTTYTRTLQETERLINKATMVRLLQHRSNNELEDNIMEKLQNQMILSQATNHFKRLFDAVRIQKRQTSTKFLSSYLQVVDYAKMENDYAQTTLEINYVKSRLSMLQVTLDKQDKELAERNHVIQCSEKEITKRILIVQNKQSVLNIFNKKIAQLLAERGGEEISPLELEIRTLSKQIDEHNEEIILLQQYWLRQQNELIKLAREREEQTVAVELLKKQSTILQQKKIRTENEIQQEENEKKDIEHHMRNLSNDMQKLNMLLTKNSSMKESLQHTNILMENDFLNKLKDAERESIVTQQKLDHLKEDKERLLNSLVEAEWVYMVYIAQTLHLL</sequence>
<dbReference type="STRING" id="7868.ENSCMIP00000046032"/>
<dbReference type="GO" id="GO:0005737">
    <property type="term" value="C:cytoplasm"/>
    <property type="evidence" value="ECO:0007669"/>
    <property type="project" value="TreeGrafter"/>
</dbReference>
<dbReference type="AlphaFoldDB" id="A0A4W3JTE2"/>
<name>A0A4W3JTE2_CALMI</name>
<reference evidence="3" key="3">
    <citation type="journal article" date="2014" name="Nature">
        <title>Elephant shark genome provides unique insights into gnathostome evolution.</title>
        <authorList>
            <consortium name="International Elephant Shark Genome Sequencing Consortium"/>
            <person name="Venkatesh B."/>
            <person name="Lee A.P."/>
            <person name="Ravi V."/>
            <person name="Maurya A.K."/>
            <person name="Lian M.M."/>
            <person name="Swann J.B."/>
            <person name="Ohta Y."/>
            <person name="Flajnik M.F."/>
            <person name="Sutoh Y."/>
            <person name="Kasahara M."/>
            <person name="Hoon S."/>
            <person name="Gangu V."/>
            <person name="Roy S.W."/>
            <person name="Irimia M."/>
            <person name="Korzh V."/>
            <person name="Kondrychyn I."/>
            <person name="Lim Z.W."/>
            <person name="Tay B.H."/>
            <person name="Tohari S."/>
            <person name="Kong K.W."/>
            <person name="Ho S."/>
            <person name="Lorente-Galdos B."/>
            <person name="Quilez J."/>
            <person name="Marques-Bonet T."/>
            <person name="Raney B.J."/>
            <person name="Ingham P.W."/>
            <person name="Tay A."/>
            <person name="Hillier L.W."/>
            <person name="Minx P."/>
            <person name="Boehm T."/>
            <person name="Wilson R.K."/>
            <person name="Brenner S."/>
            <person name="Warren W.C."/>
        </authorList>
    </citation>
    <scope>NUCLEOTIDE SEQUENCE [LARGE SCALE GENOMIC DNA]</scope>
</reference>
<dbReference type="GO" id="GO:0001947">
    <property type="term" value="P:heart looping"/>
    <property type="evidence" value="ECO:0007669"/>
    <property type="project" value="TreeGrafter"/>
</dbReference>
<reference evidence="2" key="4">
    <citation type="submission" date="2025-08" db="UniProtKB">
        <authorList>
            <consortium name="Ensembl"/>
        </authorList>
    </citation>
    <scope>IDENTIFICATION</scope>
</reference>
<reference evidence="3" key="1">
    <citation type="journal article" date="2006" name="Science">
        <title>Ancient noncoding elements conserved in the human genome.</title>
        <authorList>
            <person name="Venkatesh B."/>
            <person name="Kirkness E.F."/>
            <person name="Loh Y.H."/>
            <person name="Halpern A.L."/>
            <person name="Lee A.P."/>
            <person name="Johnson J."/>
            <person name="Dandona N."/>
            <person name="Viswanathan L.D."/>
            <person name="Tay A."/>
            <person name="Venter J.C."/>
            <person name="Strausberg R.L."/>
            <person name="Brenner S."/>
        </authorList>
    </citation>
    <scope>NUCLEOTIDE SEQUENCE [LARGE SCALE GENOMIC DNA]</scope>
</reference>
<protein>
    <submittedName>
        <fullName evidence="2">Coiled-coil domain 40 molecular ruler complex subunit</fullName>
    </submittedName>
</protein>
<evidence type="ECO:0000256" key="1">
    <source>
        <dbReference type="SAM" id="Coils"/>
    </source>
</evidence>
<feature type="coiled-coil region" evidence="1">
    <location>
        <begin position="135"/>
        <end position="187"/>
    </location>
</feature>
<reference evidence="3" key="2">
    <citation type="journal article" date="2007" name="PLoS Biol.">
        <title>Survey sequencing and comparative analysis of the elephant shark (Callorhinchus milii) genome.</title>
        <authorList>
            <person name="Venkatesh B."/>
            <person name="Kirkness E.F."/>
            <person name="Loh Y.H."/>
            <person name="Halpern A.L."/>
            <person name="Lee A.P."/>
            <person name="Johnson J."/>
            <person name="Dandona N."/>
            <person name="Viswanathan L.D."/>
            <person name="Tay A."/>
            <person name="Venter J.C."/>
            <person name="Strausberg R.L."/>
            <person name="Brenner S."/>
        </authorList>
    </citation>
    <scope>NUCLEOTIDE SEQUENCE [LARGE SCALE GENOMIC DNA]</scope>
</reference>
<dbReference type="GO" id="GO:0005576">
    <property type="term" value="C:extracellular region"/>
    <property type="evidence" value="ECO:0007669"/>
    <property type="project" value="GOC"/>
</dbReference>
<dbReference type="PANTHER" id="PTHR16275">
    <property type="entry name" value="COILED-COIL DOMAIN-CONTAINING PROTEIN 40"/>
    <property type="match status" value="1"/>
</dbReference>
<accession>A0A4W3JTE2</accession>
<dbReference type="OMA" id="YIVRHQY"/>